<evidence type="ECO:0000256" key="6">
    <source>
        <dbReference type="ARBA" id="ARBA00023136"/>
    </source>
</evidence>
<dbReference type="RefSeq" id="XP_030377210.1">
    <property type="nucleotide sequence ID" value="XM_030521350.1"/>
</dbReference>
<keyword evidence="8" id="KW-0325">Glycoprotein</keyword>
<dbReference type="InterPro" id="IPR052192">
    <property type="entry name" value="Insect_Ionotropic_Sensory_Rcpt"/>
</dbReference>
<dbReference type="GO" id="GO:0015276">
    <property type="term" value="F:ligand-gated monoatomic ion channel activity"/>
    <property type="evidence" value="ECO:0007669"/>
    <property type="project" value="InterPro"/>
</dbReference>
<reference evidence="14" key="1">
    <citation type="submission" date="2025-08" db="UniProtKB">
        <authorList>
            <consortium name="RefSeq"/>
        </authorList>
    </citation>
    <scope>IDENTIFICATION</scope>
    <source>
        <strain evidence="14">11010-0011.00</strain>
        <tissue evidence="14">Whole body</tissue>
    </source>
</reference>
<dbReference type="InterPro" id="IPR001320">
    <property type="entry name" value="Iontro_rcpt_C"/>
</dbReference>
<feature type="signal peptide" evidence="11">
    <location>
        <begin position="1"/>
        <end position="16"/>
    </location>
</feature>
<feature type="transmembrane region" description="Helical" evidence="10">
    <location>
        <begin position="746"/>
        <end position="767"/>
    </location>
</feature>
<dbReference type="PANTHER" id="PTHR42643">
    <property type="entry name" value="IONOTROPIC RECEPTOR 20A-RELATED"/>
    <property type="match status" value="1"/>
</dbReference>
<feature type="chain" id="PRO_5026814291" evidence="11">
    <location>
        <begin position="17"/>
        <end position="859"/>
    </location>
</feature>
<dbReference type="GO" id="GO:0050907">
    <property type="term" value="P:detection of chemical stimulus involved in sensory perception"/>
    <property type="evidence" value="ECO:0007669"/>
    <property type="project" value="UniProtKB-ARBA"/>
</dbReference>
<dbReference type="SUPFAM" id="SSF53850">
    <property type="entry name" value="Periplasmic binding protein-like II"/>
    <property type="match status" value="1"/>
</dbReference>
<evidence type="ECO:0000313" key="13">
    <source>
        <dbReference type="Proteomes" id="UP000504634"/>
    </source>
</evidence>
<evidence type="ECO:0000256" key="2">
    <source>
        <dbReference type="ARBA" id="ARBA00008685"/>
    </source>
</evidence>
<keyword evidence="7 14" id="KW-0675">Receptor</keyword>
<protein>
    <submittedName>
        <fullName evidence="14">Ionotropic receptor 40a</fullName>
    </submittedName>
</protein>
<keyword evidence="4 10" id="KW-0812">Transmembrane</keyword>
<dbReference type="PANTHER" id="PTHR42643:SF30">
    <property type="entry name" value="IONOTROPIC RECEPTOR 40A-RELATED"/>
    <property type="match status" value="1"/>
</dbReference>
<evidence type="ECO:0000256" key="1">
    <source>
        <dbReference type="ARBA" id="ARBA00004651"/>
    </source>
</evidence>
<keyword evidence="3" id="KW-1003">Cell membrane</keyword>
<dbReference type="FunFam" id="3.40.190.10:FF:000449">
    <property type="entry name" value="Ionotropic receptor 40a"/>
    <property type="match status" value="1"/>
</dbReference>
<evidence type="ECO:0000256" key="7">
    <source>
        <dbReference type="ARBA" id="ARBA00023170"/>
    </source>
</evidence>
<name>A0A6J2TNW2_DROLE</name>
<sequence length="859" mass="98374">MIISVLSCWLLLCGSAGSMLSNELERNISGMSIGNTRNWILEHYSRFLPASIPALSEIINGLKPRQVAILVQPRNRNGRPPNDDTSFADDIVPQYVDSFIQRLHQLYYKSVIFYDVELFFQYIEANLQGAIECVNLIFDEPYELSARIQERRLAHRLSLYIFYWGARTPPKADTLRFESPMRAVVITRPRRNAFRIYYNQAVSTGESNLRLVNWYDADNLGLQRVPLLPSAATIYSNFQGRVFRVPVFHSPPWFWVSYNNESSEPTELDEYTDGFATEVPYIELNVTGGRDHRLLTLLAKHMNFRFVYIEAPGRTQGSLRADDGGDNNDSFTGGIGMLQSGMADFFLGDVGLSWERRKATEFSFFTLADSGAFATHAPRRLNEAFAIMRPFKMDIWPYLILTIVFSGPIFYGIIAIPYKWRRREQPPAQMDVERMGELGVYLAYIKEITPCTVAKKRQPPTELPQMPQQLFERCIWFILRLFLKQSCNELYHGYRAKFLTIVYWIAATYVLADVYSAQLTSQFARPAHEAPINTLQRLQVAMTREGYKLYVEKESSSLEMLENGTEIFRQLYALMKKQQQGDQTDFLIDSVEAGIKLIADGRENKAVLGGRETLFFNIQQYGAKNFQLSQKLYTRYSAVAVQIGCPFLDSLNDVLIHLFEGGILDKMTTAEYEAQSRMISKELNAPPSKRHSKQSKELAAAVSAAAEDGATNTNINAKSNTNNEAKTETAQRAQDSEMIRALNLRMLQGAFIALLVGFLSAAVMLMLELFCCRLDMGPVLARWRIYLQQRWRSCRRRLCRLTRHLAVRIFAFIFVHARYVWLSKTKMQLIFGKLKKKKTFFNTSIGTTKHQITLVTTES</sequence>
<feature type="region of interest" description="Disordered" evidence="9">
    <location>
        <begin position="712"/>
        <end position="732"/>
    </location>
</feature>
<feature type="compositionally biased region" description="Low complexity" evidence="9">
    <location>
        <begin position="712"/>
        <end position="724"/>
    </location>
</feature>
<dbReference type="Pfam" id="PF00060">
    <property type="entry name" value="Lig_chan"/>
    <property type="match status" value="1"/>
</dbReference>
<dbReference type="OrthoDB" id="5984008at2759"/>
<evidence type="ECO:0000256" key="4">
    <source>
        <dbReference type="ARBA" id="ARBA00022692"/>
    </source>
</evidence>
<accession>A0A6J2TNW2</accession>
<dbReference type="Gene3D" id="3.40.190.10">
    <property type="entry name" value="Periplasmic binding protein-like II"/>
    <property type="match status" value="1"/>
</dbReference>
<dbReference type="GO" id="GO:0005886">
    <property type="term" value="C:plasma membrane"/>
    <property type="evidence" value="ECO:0007669"/>
    <property type="project" value="UniProtKB-SubCell"/>
</dbReference>
<proteinExistence type="inferred from homology"/>
<feature type="transmembrane region" description="Helical" evidence="10">
    <location>
        <begin position="498"/>
        <end position="517"/>
    </location>
</feature>
<keyword evidence="6 10" id="KW-0472">Membrane</keyword>
<keyword evidence="13" id="KW-1185">Reference proteome</keyword>
<comment type="similarity">
    <text evidence="2">Belongs to the glutamate-gated ion channel (TC 1.A.10.1) family.</text>
</comment>
<keyword evidence="11" id="KW-0732">Signal</keyword>
<gene>
    <name evidence="14" type="primary">LOC115626098</name>
</gene>
<evidence type="ECO:0000256" key="9">
    <source>
        <dbReference type="SAM" id="MobiDB-lite"/>
    </source>
</evidence>
<dbReference type="Proteomes" id="UP000504634">
    <property type="component" value="Unplaced"/>
</dbReference>
<dbReference type="FunFam" id="1.10.287.70:FF:000283">
    <property type="entry name" value="Ionotropic receptor 40a"/>
    <property type="match status" value="1"/>
</dbReference>
<feature type="domain" description="Ionotropic glutamate receptor C-terminal" evidence="12">
    <location>
        <begin position="439"/>
        <end position="758"/>
    </location>
</feature>
<dbReference type="AlphaFoldDB" id="A0A6J2TNW2"/>
<evidence type="ECO:0000256" key="10">
    <source>
        <dbReference type="SAM" id="Phobius"/>
    </source>
</evidence>
<evidence type="ECO:0000313" key="14">
    <source>
        <dbReference type="RefSeq" id="XP_030377210.1"/>
    </source>
</evidence>
<feature type="transmembrane region" description="Helical" evidence="10">
    <location>
        <begin position="395"/>
        <end position="416"/>
    </location>
</feature>
<evidence type="ECO:0000256" key="3">
    <source>
        <dbReference type="ARBA" id="ARBA00022475"/>
    </source>
</evidence>
<feature type="transmembrane region" description="Helical" evidence="10">
    <location>
        <begin position="805"/>
        <end position="822"/>
    </location>
</feature>
<evidence type="ECO:0000259" key="12">
    <source>
        <dbReference type="Pfam" id="PF00060"/>
    </source>
</evidence>
<comment type="subcellular location">
    <subcellularLocation>
        <location evidence="1">Cell membrane</location>
        <topology evidence="1">Multi-pass membrane protein</topology>
    </subcellularLocation>
</comment>
<dbReference type="Gene3D" id="1.10.287.70">
    <property type="match status" value="1"/>
</dbReference>
<organism evidence="13 14">
    <name type="scientific">Drosophila lebanonensis</name>
    <name type="common">Fruit fly</name>
    <name type="synonym">Scaptodrosophila lebanonensis</name>
    <dbReference type="NCBI Taxonomy" id="7225"/>
    <lineage>
        <taxon>Eukaryota</taxon>
        <taxon>Metazoa</taxon>
        <taxon>Ecdysozoa</taxon>
        <taxon>Arthropoda</taxon>
        <taxon>Hexapoda</taxon>
        <taxon>Insecta</taxon>
        <taxon>Pterygota</taxon>
        <taxon>Neoptera</taxon>
        <taxon>Endopterygota</taxon>
        <taxon>Diptera</taxon>
        <taxon>Brachycera</taxon>
        <taxon>Muscomorpha</taxon>
        <taxon>Ephydroidea</taxon>
        <taxon>Drosophilidae</taxon>
        <taxon>Scaptodrosophila</taxon>
    </lineage>
</organism>
<evidence type="ECO:0000256" key="11">
    <source>
        <dbReference type="SAM" id="SignalP"/>
    </source>
</evidence>
<keyword evidence="5 10" id="KW-1133">Transmembrane helix</keyword>
<dbReference type="CTD" id="35449"/>
<evidence type="ECO:0000256" key="8">
    <source>
        <dbReference type="ARBA" id="ARBA00023180"/>
    </source>
</evidence>
<dbReference type="GeneID" id="115626098"/>
<evidence type="ECO:0000256" key="5">
    <source>
        <dbReference type="ARBA" id="ARBA00022989"/>
    </source>
</evidence>